<evidence type="ECO:0000256" key="4">
    <source>
        <dbReference type="ARBA" id="ARBA00022842"/>
    </source>
</evidence>
<evidence type="ECO:0000313" key="8">
    <source>
        <dbReference type="EMBL" id="GAA4423328.1"/>
    </source>
</evidence>
<evidence type="ECO:0000256" key="3">
    <source>
        <dbReference type="ARBA" id="ARBA00022801"/>
    </source>
</evidence>
<dbReference type="EMBL" id="BAABGN010000008">
    <property type="protein sequence ID" value="GAA4423328.1"/>
    <property type="molecule type" value="Genomic_DNA"/>
</dbReference>
<evidence type="ECO:0000256" key="5">
    <source>
        <dbReference type="ARBA" id="ARBA00023268"/>
    </source>
</evidence>
<organism evidence="8 9">
    <name type="scientific">Georgenia halophila</name>
    <dbReference type="NCBI Taxonomy" id="620889"/>
    <lineage>
        <taxon>Bacteria</taxon>
        <taxon>Bacillati</taxon>
        <taxon>Actinomycetota</taxon>
        <taxon>Actinomycetes</taxon>
        <taxon>Micrococcales</taxon>
        <taxon>Bogoriellaceae</taxon>
        <taxon>Georgenia</taxon>
    </lineage>
</organism>
<feature type="region of interest" description="Disordered" evidence="6">
    <location>
        <begin position="298"/>
        <end position="319"/>
    </location>
</feature>
<keyword evidence="5" id="KW-0511">Multifunctional enzyme</keyword>
<dbReference type="InterPro" id="IPR043519">
    <property type="entry name" value="NT_sf"/>
</dbReference>
<dbReference type="Gene3D" id="1.10.3090.10">
    <property type="entry name" value="cca-adding enzyme, domain 2"/>
    <property type="match status" value="1"/>
</dbReference>
<comment type="caution">
    <text evidence="8">The sequence shown here is derived from an EMBL/GenBank/DDBJ whole genome shotgun (WGS) entry which is preliminary data.</text>
</comment>
<dbReference type="InterPro" id="IPR003607">
    <property type="entry name" value="HD/PDEase_dom"/>
</dbReference>
<dbReference type="InterPro" id="IPR010043">
    <property type="entry name" value="UTase/UR"/>
</dbReference>
<dbReference type="PANTHER" id="PTHR47320">
    <property type="entry name" value="BIFUNCTIONAL URIDYLYLTRANSFERASE/URIDYLYL-REMOVING ENZYME"/>
    <property type="match status" value="1"/>
</dbReference>
<name>A0ABP8L5N5_9MICO</name>
<protein>
    <recommendedName>
        <fullName evidence="7">HD domain-containing protein</fullName>
    </recommendedName>
</protein>
<dbReference type="PROSITE" id="PS51831">
    <property type="entry name" value="HD"/>
    <property type="match status" value="1"/>
</dbReference>
<dbReference type="SMART" id="SM00471">
    <property type="entry name" value="HDc"/>
    <property type="match status" value="1"/>
</dbReference>
<dbReference type="CDD" id="cd05401">
    <property type="entry name" value="NT_GlnE_GlnD_like"/>
    <property type="match status" value="1"/>
</dbReference>
<dbReference type="InterPro" id="IPR013546">
    <property type="entry name" value="PII_UdlTrfase/GS_AdlTrfase"/>
</dbReference>
<sequence>MSVRDLHRARLAEPTGAGGPAYRRRLADLTDAALRELWDDAAEATGLDLTSGVALTAVGSLGRRDGGPTSDLDLLLVHDGGLADVDLSGLSEALWYPVWNTRIRLDHSVRTLEECRSVASADLPAAVGLLHLRTVAGDPRVGERATTAVLADWRAGARRRLEDLLASVTERAERFGEAAYLIEPDLKEARGGLRDAVVVRALVASWLTDRPHGGGFDQAYRHLLDVRDALALTTGRATNALRLAEQDEVARRLGFAGEGAVVDRTPAGADVSDAADDLLASVAGAARVVSAALDETVRRASQANRSRRTPAPRPRTVRGRILPPRLPEVADGLLRHEGEIVLAAGAEPAADPLLGLRAAAAAARSDVPLSPSMLDSLARAAAIPEPWPGPALELLLELLASGPAQVPVWEALDLAGVVTTWIPEWSAVRNRPQRNVLHRFTVDRHLVETVAGVPATGEPDHRLLLAALLHDIGKTPGTLRHAETGAQIAGTVLDRLGVPPADRDVVVLLVRHHLLLPAVATTQDLEDPAVVDEVAVAVERRGDVLTMLRRLTEADARAAGPQAWTSWRARLVSTLTERVRAALALP</sequence>
<evidence type="ECO:0000256" key="6">
    <source>
        <dbReference type="SAM" id="MobiDB-lite"/>
    </source>
</evidence>
<evidence type="ECO:0000313" key="9">
    <source>
        <dbReference type="Proteomes" id="UP001500622"/>
    </source>
</evidence>
<dbReference type="PANTHER" id="PTHR47320:SF1">
    <property type="entry name" value="BIFUNCTIONAL URIDYLYLTRANSFERASE_URIDYLYL-REMOVING ENZYME"/>
    <property type="match status" value="1"/>
</dbReference>
<reference evidence="9" key="1">
    <citation type="journal article" date="2019" name="Int. J. Syst. Evol. Microbiol.">
        <title>The Global Catalogue of Microorganisms (GCM) 10K type strain sequencing project: providing services to taxonomists for standard genome sequencing and annotation.</title>
        <authorList>
            <consortium name="The Broad Institute Genomics Platform"/>
            <consortium name="The Broad Institute Genome Sequencing Center for Infectious Disease"/>
            <person name="Wu L."/>
            <person name="Ma J."/>
        </authorList>
    </citation>
    <scope>NUCLEOTIDE SEQUENCE [LARGE SCALE GENOMIC DNA]</scope>
    <source>
        <strain evidence="9">JCM 17810</strain>
    </source>
</reference>
<keyword evidence="1" id="KW-0808">Transferase</keyword>
<feature type="domain" description="HD" evidence="7">
    <location>
        <begin position="442"/>
        <end position="545"/>
    </location>
</feature>
<accession>A0ABP8L5N5</accession>
<keyword evidence="9" id="KW-1185">Reference proteome</keyword>
<evidence type="ECO:0000256" key="1">
    <source>
        <dbReference type="ARBA" id="ARBA00022679"/>
    </source>
</evidence>
<proteinExistence type="predicted"/>
<gene>
    <name evidence="8" type="ORF">GCM10023169_18770</name>
</gene>
<dbReference type="SUPFAM" id="SSF109604">
    <property type="entry name" value="HD-domain/PDEase-like"/>
    <property type="match status" value="1"/>
</dbReference>
<evidence type="ECO:0000259" key="7">
    <source>
        <dbReference type="PROSITE" id="PS51831"/>
    </source>
</evidence>
<keyword evidence="3" id="KW-0378">Hydrolase</keyword>
<dbReference type="SUPFAM" id="SSF81301">
    <property type="entry name" value="Nucleotidyltransferase"/>
    <property type="match status" value="1"/>
</dbReference>
<feature type="compositionally biased region" description="Basic residues" evidence="6">
    <location>
        <begin position="305"/>
        <end position="318"/>
    </location>
</feature>
<dbReference type="SUPFAM" id="SSF81593">
    <property type="entry name" value="Nucleotidyltransferase substrate binding subunit/domain"/>
    <property type="match status" value="1"/>
</dbReference>
<keyword evidence="2" id="KW-0548">Nucleotidyltransferase</keyword>
<dbReference type="InterPro" id="IPR006674">
    <property type="entry name" value="HD_domain"/>
</dbReference>
<dbReference type="Pfam" id="PF08335">
    <property type="entry name" value="GlnD_UR_UTase"/>
    <property type="match status" value="1"/>
</dbReference>
<evidence type="ECO:0000256" key="2">
    <source>
        <dbReference type="ARBA" id="ARBA00022695"/>
    </source>
</evidence>
<keyword evidence="4" id="KW-0460">Magnesium</keyword>
<dbReference type="Pfam" id="PF01966">
    <property type="entry name" value="HD"/>
    <property type="match status" value="1"/>
</dbReference>
<dbReference type="Proteomes" id="UP001500622">
    <property type="component" value="Unassembled WGS sequence"/>
</dbReference>